<dbReference type="Proteomes" id="UP000828390">
    <property type="component" value="Unassembled WGS sequence"/>
</dbReference>
<gene>
    <name evidence="2" type="ORF">DPMN_153031</name>
</gene>
<protein>
    <submittedName>
        <fullName evidence="2">Uncharacterized protein</fullName>
    </submittedName>
</protein>
<dbReference type="PANTHER" id="PTHR10773:SF19">
    <property type="match status" value="1"/>
</dbReference>
<name>A0A9D4FLI0_DREPO</name>
<keyword evidence="3" id="KW-1185">Reference proteome</keyword>
<dbReference type="AlphaFoldDB" id="A0A9D4FLI0"/>
<evidence type="ECO:0000313" key="2">
    <source>
        <dbReference type="EMBL" id="KAH3799423.1"/>
    </source>
</evidence>
<dbReference type="EMBL" id="JAIWYP010000007">
    <property type="protein sequence ID" value="KAH3799423.1"/>
    <property type="molecule type" value="Genomic_DNA"/>
</dbReference>
<comment type="caution">
    <text evidence="2">The sequence shown here is derived from an EMBL/GenBank/DDBJ whole genome shotgun (WGS) entry which is preliminary data.</text>
</comment>
<feature type="region of interest" description="Disordered" evidence="1">
    <location>
        <begin position="1"/>
        <end position="30"/>
    </location>
</feature>
<accession>A0A9D4FLI0</accession>
<evidence type="ECO:0000256" key="1">
    <source>
        <dbReference type="SAM" id="MobiDB-lite"/>
    </source>
</evidence>
<reference evidence="2" key="1">
    <citation type="journal article" date="2019" name="bioRxiv">
        <title>The Genome of the Zebra Mussel, Dreissena polymorpha: A Resource for Invasive Species Research.</title>
        <authorList>
            <person name="McCartney M.A."/>
            <person name="Auch B."/>
            <person name="Kono T."/>
            <person name="Mallez S."/>
            <person name="Zhang Y."/>
            <person name="Obille A."/>
            <person name="Becker A."/>
            <person name="Abrahante J.E."/>
            <person name="Garbe J."/>
            <person name="Badalamenti J.P."/>
            <person name="Herman A."/>
            <person name="Mangelson H."/>
            <person name="Liachko I."/>
            <person name="Sullivan S."/>
            <person name="Sone E.D."/>
            <person name="Koren S."/>
            <person name="Silverstein K.A.T."/>
            <person name="Beckman K.B."/>
            <person name="Gohl D.M."/>
        </authorList>
    </citation>
    <scope>NUCLEOTIDE SEQUENCE</scope>
    <source>
        <strain evidence="2">Duluth1</strain>
        <tissue evidence="2">Whole animal</tissue>
    </source>
</reference>
<reference evidence="2" key="2">
    <citation type="submission" date="2020-11" db="EMBL/GenBank/DDBJ databases">
        <authorList>
            <person name="McCartney M.A."/>
            <person name="Auch B."/>
            <person name="Kono T."/>
            <person name="Mallez S."/>
            <person name="Becker A."/>
            <person name="Gohl D.M."/>
            <person name="Silverstein K.A.T."/>
            <person name="Koren S."/>
            <person name="Bechman K.B."/>
            <person name="Herman A."/>
            <person name="Abrahante J.E."/>
            <person name="Garbe J."/>
        </authorList>
    </citation>
    <scope>NUCLEOTIDE SEQUENCE</scope>
    <source>
        <strain evidence="2">Duluth1</strain>
        <tissue evidence="2">Whole animal</tissue>
    </source>
</reference>
<sequence length="178" mass="20532">MGHEQDIRTDVSGQEHGIGTDTTGHEQDIGTNITGQEQDIGTDIIGHEQDLRTYATVHEQDLRTDITGHEQDTNRLDCLNASSQVMMPDMIGEKRKSRKRTRNESNWIINVAKRRRNEGKSYVTRSGVIKSGKVLRDGCGLMCKRKCHTNINREKREMILHNFWSGHTYKERKKNYHN</sequence>
<proteinExistence type="predicted"/>
<organism evidence="2 3">
    <name type="scientific">Dreissena polymorpha</name>
    <name type="common">Zebra mussel</name>
    <name type="synonym">Mytilus polymorpha</name>
    <dbReference type="NCBI Taxonomy" id="45954"/>
    <lineage>
        <taxon>Eukaryota</taxon>
        <taxon>Metazoa</taxon>
        <taxon>Spiralia</taxon>
        <taxon>Lophotrochozoa</taxon>
        <taxon>Mollusca</taxon>
        <taxon>Bivalvia</taxon>
        <taxon>Autobranchia</taxon>
        <taxon>Heteroconchia</taxon>
        <taxon>Euheterodonta</taxon>
        <taxon>Imparidentia</taxon>
        <taxon>Neoheterodontei</taxon>
        <taxon>Myida</taxon>
        <taxon>Dreissenoidea</taxon>
        <taxon>Dreissenidae</taxon>
        <taxon>Dreissena</taxon>
    </lineage>
</organism>
<evidence type="ECO:0000313" key="3">
    <source>
        <dbReference type="Proteomes" id="UP000828390"/>
    </source>
</evidence>
<dbReference type="PANTHER" id="PTHR10773">
    <property type="entry name" value="DNA-DIRECTED RNA POLYMERASES I, II, AND III SUBUNIT RPABC2"/>
    <property type="match status" value="1"/>
</dbReference>